<evidence type="ECO:0000313" key="1">
    <source>
        <dbReference type="EMBL" id="KLU24298.1"/>
    </source>
</evidence>
<organism evidence="1 2">
    <name type="scientific">Caballeronia mineralivorans PML1(12)</name>
    <dbReference type="NCBI Taxonomy" id="908627"/>
    <lineage>
        <taxon>Bacteria</taxon>
        <taxon>Pseudomonadati</taxon>
        <taxon>Pseudomonadota</taxon>
        <taxon>Betaproteobacteria</taxon>
        <taxon>Burkholderiales</taxon>
        <taxon>Burkholderiaceae</taxon>
        <taxon>Caballeronia</taxon>
    </lineage>
</organism>
<gene>
    <name evidence="1" type="ORF">EOS_20775</name>
</gene>
<dbReference type="Proteomes" id="UP000035963">
    <property type="component" value="Unassembled WGS sequence"/>
</dbReference>
<keyword evidence="2" id="KW-1185">Reference proteome</keyword>
<accession>A0A0J1FWL7</accession>
<name>A0A0J1FWL7_9BURK</name>
<evidence type="ECO:0000313" key="2">
    <source>
        <dbReference type="Proteomes" id="UP000035963"/>
    </source>
</evidence>
<proteinExistence type="predicted"/>
<comment type="caution">
    <text evidence="1">The sequence shown here is derived from an EMBL/GenBank/DDBJ whole genome shotgun (WGS) entry which is preliminary data.</text>
</comment>
<reference evidence="1 2" key="1">
    <citation type="journal article" date="2015" name="Genome Announc.">
        <title>Draft Genome Sequence of Burkholderia sp. Strain PML1(12), an Ectomycorrhizosphere-Inhabiting Bacterium with Effective Mineral-Weathering Ability.</title>
        <authorList>
            <person name="Uroz S."/>
            <person name="Oger P."/>
        </authorList>
    </citation>
    <scope>NUCLEOTIDE SEQUENCE [LARGE SCALE GENOMIC DNA]</scope>
    <source>
        <strain evidence="2">PML1(12)</strain>
    </source>
</reference>
<dbReference type="PATRIC" id="fig|908627.4.peg.4654"/>
<dbReference type="EMBL" id="AEJF01000129">
    <property type="protein sequence ID" value="KLU24298.1"/>
    <property type="molecule type" value="Genomic_DNA"/>
</dbReference>
<protein>
    <submittedName>
        <fullName evidence="1">Uncharacterized protein</fullName>
    </submittedName>
</protein>
<dbReference type="AlphaFoldDB" id="A0A0J1FWL7"/>
<sequence>MVEVLALVLLHDEQMVLAAFEPASEAGAPNKRTVLNILSRLIDSPPVPPLRTPRAFRTWRLSPGQRVPLRPFEGPGGHLTPIDEMRGRVEGSAFSDVAHFRLFEKALQVSEN</sequence>